<keyword evidence="1" id="KW-1133">Transmembrane helix</keyword>
<reference evidence="3" key="1">
    <citation type="submission" date="2016-10" db="EMBL/GenBank/DDBJ databases">
        <authorList>
            <person name="Varghese N."/>
        </authorList>
    </citation>
    <scope>NUCLEOTIDE SEQUENCE [LARGE SCALE GENOMIC DNA]</scope>
    <source>
        <strain evidence="3">CGMCC 1.12284</strain>
    </source>
</reference>
<keyword evidence="3" id="KW-1185">Reference proteome</keyword>
<gene>
    <name evidence="2" type="ORF">SAMN05216285_3904</name>
</gene>
<dbReference type="Proteomes" id="UP000183275">
    <property type="component" value="Unassembled WGS sequence"/>
</dbReference>
<protein>
    <submittedName>
        <fullName evidence="2">Uncharacterized protein</fullName>
    </submittedName>
</protein>
<evidence type="ECO:0000256" key="1">
    <source>
        <dbReference type="SAM" id="Phobius"/>
    </source>
</evidence>
<dbReference type="AlphaFoldDB" id="A0A1I0QT67"/>
<keyword evidence="1" id="KW-0812">Transmembrane</keyword>
<evidence type="ECO:0000313" key="2">
    <source>
        <dbReference type="EMBL" id="SEW30797.1"/>
    </source>
</evidence>
<name>A0A1I0QT67_9EURY</name>
<dbReference type="EMBL" id="FOIS01000005">
    <property type="protein sequence ID" value="SEW30797.1"/>
    <property type="molecule type" value="Genomic_DNA"/>
</dbReference>
<feature type="transmembrane region" description="Helical" evidence="1">
    <location>
        <begin position="31"/>
        <end position="50"/>
    </location>
</feature>
<feature type="transmembrane region" description="Helical" evidence="1">
    <location>
        <begin position="7"/>
        <end position="25"/>
    </location>
</feature>
<keyword evidence="1" id="KW-0472">Membrane</keyword>
<accession>A0A1I0QT67</accession>
<proteinExistence type="predicted"/>
<organism evidence="2 3">
    <name type="scientific">Natrinema salifodinae</name>
    <dbReference type="NCBI Taxonomy" id="1202768"/>
    <lineage>
        <taxon>Archaea</taxon>
        <taxon>Methanobacteriati</taxon>
        <taxon>Methanobacteriota</taxon>
        <taxon>Stenosarchaea group</taxon>
        <taxon>Halobacteria</taxon>
        <taxon>Halobacteriales</taxon>
        <taxon>Natrialbaceae</taxon>
        <taxon>Natrinema</taxon>
    </lineage>
</organism>
<sequence length="54" mass="5959">MRTIQEWLVLVGICLNLSALGYAIYIGSVLYATIFLIVATYLFVVYRTGVGRSG</sequence>
<evidence type="ECO:0000313" key="3">
    <source>
        <dbReference type="Proteomes" id="UP000183275"/>
    </source>
</evidence>
<dbReference type="RefSeq" id="WP_173424872.1">
    <property type="nucleotide sequence ID" value="NZ_FOIS01000005.1"/>
</dbReference>